<organism evidence="1 2">
    <name type="scientific">Punica granatum</name>
    <name type="common">Pomegranate</name>
    <dbReference type="NCBI Taxonomy" id="22663"/>
    <lineage>
        <taxon>Eukaryota</taxon>
        <taxon>Viridiplantae</taxon>
        <taxon>Streptophyta</taxon>
        <taxon>Embryophyta</taxon>
        <taxon>Tracheophyta</taxon>
        <taxon>Spermatophyta</taxon>
        <taxon>Magnoliopsida</taxon>
        <taxon>eudicotyledons</taxon>
        <taxon>Gunneridae</taxon>
        <taxon>Pentapetalae</taxon>
        <taxon>rosids</taxon>
        <taxon>malvids</taxon>
        <taxon>Myrtales</taxon>
        <taxon>Lythraceae</taxon>
        <taxon>Punica</taxon>
    </lineage>
</organism>
<comment type="caution">
    <text evidence="1">The sequence shown here is derived from an EMBL/GenBank/DDBJ whole genome shotgun (WGS) entry which is preliminary data.</text>
</comment>
<proteinExistence type="predicted"/>
<accession>A0A218WQI1</accession>
<dbReference type="AlphaFoldDB" id="A0A218WQI1"/>
<gene>
    <name evidence="1" type="ORF">CDL15_Pgr017240</name>
</gene>
<dbReference type="EMBL" id="MTKT01003402">
    <property type="protein sequence ID" value="OWM75114.1"/>
    <property type="molecule type" value="Genomic_DNA"/>
</dbReference>
<dbReference type="Proteomes" id="UP000197138">
    <property type="component" value="Unassembled WGS sequence"/>
</dbReference>
<evidence type="ECO:0000313" key="2">
    <source>
        <dbReference type="Proteomes" id="UP000197138"/>
    </source>
</evidence>
<protein>
    <submittedName>
        <fullName evidence="1">Uncharacterized protein</fullName>
    </submittedName>
</protein>
<sequence length="77" mass="9413">MRPVQGALLKTSGLEMRRRGARVRREYACRNGRQRSMCWRWLRKSRNWWVDFLGDVNSVFFRHSETLMSRITVRRQL</sequence>
<evidence type="ECO:0000313" key="1">
    <source>
        <dbReference type="EMBL" id="OWM75114.1"/>
    </source>
</evidence>
<reference evidence="2" key="1">
    <citation type="journal article" date="2017" name="Plant J.">
        <title>The pomegranate (Punica granatum L.) genome and the genomics of punicalagin biosynthesis.</title>
        <authorList>
            <person name="Qin G."/>
            <person name="Xu C."/>
            <person name="Ming R."/>
            <person name="Tang H."/>
            <person name="Guyot R."/>
            <person name="Kramer E.M."/>
            <person name="Hu Y."/>
            <person name="Yi X."/>
            <person name="Qi Y."/>
            <person name="Xu X."/>
            <person name="Gao Z."/>
            <person name="Pan H."/>
            <person name="Jian J."/>
            <person name="Tian Y."/>
            <person name="Yue Z."/>
            <person name="Xu Y."/>
        </authorList>
    </citation>
    <scope>NUCLEOTIDE SEQUENCE [LARGE SCALE GENOMIC DNA]</scope>
    <source>
        <strain evidence="2">cv. Dabenzi</strain>
    </source>
</reference>
<name>A0A218WQI1_PUNGR</name>